<dbReference type="GO" id="GO:0016020">
    <property type="term" value="C:membrane"/>
    <property type="evidence" value="ECO:0007669"/>
    <property type="project" value="UniProtKB-SubCell"/>
</dbReference>
<feature type="transmembrane region" description="Helical" evidence="6">
    <location>
        <begin position="450"/>
        <end position="471"/>
    </location>
</feature>
<accession>A0A8X7NHF0</accession>
<evidence type="ECO:0000313" key="8">
    <source>
        <dbReference type="EMBL" id="KAF6045262.1"/>
    </source>
</evidence>
<dbReference type="Pfam" id="PF03151">
    <property type="entry name" value="TPT"/>
    <property type="match status" value="1"/>
</dbReference>
<dbReference type="AlphaFoldDB" id="A0A8X7NHF0"/>
<dbReference type="EMBL" id="JABWAB010000009">
    <property type="protein sequence ID" value="KAF6045262.1"/>
    <property type="molecule type" value="Genomic_DNA"/>
</dbReference>
<feature type="transmembrane region" description="Helical" evidence="6">
    <location>
        <begin position="287"/>
        <end position="310"/>
    </location>
</feature>
<feature type="compositionally biased region" description="Basic residues" evidence="5">
    <location>
        <begin position="51"/>
        <end position="60"/>
    </location>
</feature>
<comment type="subcellular location">
    <subcellularLocation>
        <location evidence="1">Membrane</location>
        <topology evidence="1">Multi-pass membrane protein</topology>
    </subcellularLocation>
</comment>
<dbReference type="InterPro" id="IPR037185">
    <property type="entry name" value="EmrE-like"/>
</dbReference>
<gene>
    <name evidence="8" type="ORF">FOB60_004834</name>
</gene>
<reference evidence="8" key="1">
    <citation type="submission" date="2020-03" db="EMBL/GenBank/DDBJ databases">
        <title>FDA dAtabase for Regulatory Grade micrObial Sequences (FDA-ARGOS): Supporting development and validation of Infectious Disease Dx tests.</title>
        <authorList>
            <person name="Campos J."/>
            <person name="Goldberg B."/>
            <person name="Tallon L."/>
            <person name="Sadzewicz L."/>
            <person name="Vavikolanu K."/>
            <person name="Mehta A."/>
            <person name="Aluvathingal J."/>
            <person name="Nadendla S."/>
            <person name="Nandy P."/>
            <person name="Geyer C."/>
            <person name="Yan Y."/>
            <person name="Sichtig H."/>
        </authorList>
    </citation>
    <scope>NUCLEOTIDE SEQUENCE [LARGE SCALE GENOMIC DNA]</scope>
    <source>
        <strain evidence="8">FDAARGOS_652</strain>
    </source>
</reference>
<evidence type="ECO:0000256" key="5">
    <source>
        <dbReference type="SAM" id="MobiDB-lite"/>
    </source>
</evidence>
<dbReference type="SUPFAM" id="SSF103481">
    <property type="entry name" value="Multidrug resistance efflux transporter EmrE"/>
    <property type="match status" value="1"/>
</dbReference>
<proteinExistence type="predicted"/>
<evidence type="ECO:0000256" key="3">
    <source>
        <dbReference type="ARBA" id="ARBA00022989"/>
    </source>
</evidence>
<keyword evidence="3 6" id="KW-1133">Transmembrane helix</keyword>
<evidence type="ECO:0000256" key="2">
    <source>
        <dbReference type="ARBA" id="ARBA00022692"/>
    </source>
</evidence>
<evidence type="ECO:0000256" key="4">
    <source>
        <dbReference type="ARBA" id="ARBA00023136"/>
    </source>
</evidence>
<feature type="transmembrane region" description="Helical" evidence="6">
    <location>
        <begin position="355"/>
        <end position="373"/>
    </location>
</feature>
<evidence type="ECO:0000259" key="7">
    <source>
        <dbReference type="Pfam" id="PF03151"/>
    </source>
</evidence>
<feature type="transmembrane region" description="Helical" evidence="6">
    <location>
        <begin position="411"/>
        <end position="430"/>
    </location>
</feature>
<feature type="transmembrane region" description="Helical" evidence="6">
    <location>
        <begin position="500"/>
        <end position="517"/>
    </location>
</feature>
<keyword evidence="2 6" id="KW-0812">Transmembrane</keyword>
<evidence type="ECO:0000256" key="1">
    <source>
        <dbReference type="ARBA" id="ARBA00004141"/>
    </source>
</evidence>
<keyword evidence="4 6" id="KW-0472">Membrane</keyword>
<feature type="region of interest" description="Disordered" evidence="5">
    <location>
        <begin position="1"/>
        <end position="60"/>
    </location>
</feature>
<name>A0A8X7NHF0_CANPA</name>
<evidence type="ECO:0000256" key="6">
    <source>
        <dbReference type="SAM" id="Phobius"/>
    </source>
</evidence>
<comment type="caution">
    <text evidence="8">The sequence shown here is derived from an EMBL/GenBank/DDBJ whole genome shotgun (WGS) entry which is preliminary data.</text>
</comment>
<dbReference type="Proteomes" id="UP000590412">
    <property type="component" value="Unassembled WGS sequence"/>
</dbReference>
<protein>
    <submittedName>
        <fullName evidence="8">Triose-phosphate Transporter family protein</fullName>
    </submittedName>
</protein>
<feature type="transmembrane region" description="Helical" evidence="6">
    <location>
        <begin position="178"/>
        <end position="196"/>
    </location>
</feature>
<organism evidence="8 9">
    <name type="scientific">Candida parapsilosis</name>
    <name type="common">Yeast</name>
    <dbReference type="NCBI Taxonomy" id="5480"/>
    <lineage>
        <taxon>Eukaryota</taxon>
        <taxon>Fungi</taxon>
        <taxon>Dikarya</taxon>
        <taxon>Ascomycota</taxon>
        <taxon>Saccharomycotina</taxon>
        <taxon>Pichiomycetes</taxon>
        <taxon>Debaryomycetaceae</taxon>
        <taxon>Candida/Lodderomyces clade</taxon>
        <taxon>Candida</taxon>
    </lineage>
</organism>
<evidence type="ECO:0000313" key="9">
    <source>
        <dbReference type="Proteomes" id="UP000590412"/>
    </source>
</evidence>
<dbReference type="InterPro" id="IPR050186">
    <property type="entry name" value="TPT_transporter"/>
</dbReference>
<dbReference type="InterPro" id="IPR004853">
    <property type="entry name" value="Sugar_P_trans_dom"/>
</dbReference>
<feature type="transmembrane region" description="Helical" evidence="6">
    <location>
        <begin position="216"/>
        <end position="235"/>
    </location>
</feature>
<feature type="domain" description="Sugar phosphate transporter" evidence="7">
    <location>
        <begin position="182"/>
        <end position="517"/>
    </location>
</feature>
<dbReference type="PANTHER" id="PTHR11132">
    <property type="entry name" value="SOLUTE CARRIER FAMILY 35"/>
    <property type="match status" value="1"/>
</dbReference>
<feature type="transmembrane region" description="Helical" evidence="6">
    <location>
        <begin position="255"/>
        <end position="275"/>
    </location>
</feature>
<sequence>MYKSNIYLNDDVQSSTDSIAHSHYAPTPPQSNSPQQQQHHHHQTKTAPSSPKKKSKQHLKHHRINNFYSSSQVNPNYSSTNLSKIQHHNQLGSPTFYSGFNDSTTSINSGQYQLGTPPLLGSHASSYTSLKSMLPMTPPASETTSPEPKYFDIKQRSAANGRNVSSWLGKIKALVPPVNYTICSLCFIWYFFSIISSNSIKLILTKYKYPVTVTQLQFLMNAGSSLLLLFISNHYTNERIIPSSILPQNKSIRQFVIPTRFILSTTVPMGCFQFIGHLTSHKATSDIPVSLVHTIKALSPLVTVLVYRFILNKRYKLRTYLTLIPLSVGIMMTCYKSKKKSIPSTSGQVVAPTNNSSYSTGLIFAFISMLIFVSQNMFAKSKLTPNTVTPQESKSIPISEKGRKKLDNLTIIFYCSIVGFLFTCPIHIASEFFNNTFSLAQLDLTILSLVVINGLGHFIQTVIAFQILGLLSPIDYSIANILKRIFIILMSFLWEAKNFTPLQTAGLFTTLIGLYSYDRWGTQR</sequence>
<dbReference type="OrthoDB" id="1588579at2759"/>